<gene>
    <name evidence="2" type="ORF">Srubr_67940</name>
</gene>
<keyword evidence="1" id="KW-0812">Transmembrane</keyword>
<comment type="caution">
    <text evidence="2">The sequence shown here is derived from an EMBL/GenBank/DDBJ whole genome shotgun (WGS) entry which is preliminary data.</text>
</comment>
<feature type="transmembrane region" description="Helical" evidence="1">
    <location>
        <begin position="12"/>
        <end position="32"/>
    </location>
</feature>
<name>A0ABQ3RM58_STRRR</name>
<evidence type="ECO:0000256" key="1">
    <source>
        <dbReference type="SAM" id="Phobius"/>
    </source>
</evidence>
<keyword evidence="3" id="KW-1185">Reference proteome</keyword>
<evidence type="ECO:0000313" key="2">
    <source>
        <dbReference type="EMBL" id="GHI56948.1"/>
    </source>
</evidence>
<reference evidence="3" key="1">
    <citation type="submission" date="2023-07" db="EMBL/GenBank/DDBJ databases">
        <title>Whole genome shotgun sequence of Streptomyces achromogenes subsp. rubradiris NBRC 14000.</title>
        <authorList>
            <person name="Komaki H."/>
            <person name="Tamura T."/>
        </authorList>
    </citation>
    <scope>NUCLEOTIDE SEQUENCE [LARGE SCALE GENOMIC DNA]</scope>
    <source>
        <strain evidence="3">NBRC 14000</strain>
    </source>
</reference>
<proteinExistence type="predicted"/>
<protein>
    <submittedName>
        <fullName evidence="2">Uncharacterized protein</fullName>
    </submittedName>
</protein>
<organism evidence="2 3">
    <name type="scientific">Streptomyces rubradiris</name>
    <name type="common">Streptomyces achromogenes subsp. rubradiris</name>
    <dbReference type="NCBI Taxonomy" id="285531"/>
    <lineage>
        <taxon>Bacteria</taxon>
        <taxon>Bacillati</taxon>
        <taxon>Actinomycetota</taxon>
        <taxon>Actinomycetes</taxon>
        <taxon>Kitasatosporales</taxon>
        <taxon>Streptomycetaceae</taxon>
        <taxon>Streptomyces</taxon>
    </lineage>
</organism>
<sequence length="61" mass="6744">MLARPGLTIHISAYPLPMPLIGSVIAMLPIWLDVPQKAAVLVGFLIAFRLHTRLTRRPTQA</sequence>
<dbReference type="RefSeq" id="WP_189992563.1">
    <property type="nucleotide sequence ID" value="NZ_BNCB01000004.1"/>
</dbReference>
<keyword evidence="1" id="KW-1133">Transmembrane helix</keyword>
<dbReference type="EMBL" id="BNEA01000015">
    <property type="protein sequence ID" value="GHI56948.1"/>
    <property type="molecule type" value="Genomic_DNA"/>
</dbReference>
<dbReference type="Proteomes" id="UP000646738">
    <property type="component" value="Unassembled WGS sequence"/>
</dbReference>
<keyword evidence="1" id="KW-0472">Membrane</keyword>
<accession>A0ABQ3RM58</accession>
<evidence type="ECO:0000313" key="3">
    <source>
        <dbReference type="Proteomes" id="UP000646738"/>
    </source>
</evidence>